<protein>
    <submittedName>
        <fullName evidence="1">Uncharacterized protein</fullName>
    </submittedName>
</protein>
<evidence type="ECO:0000313" key="1">
    <source>
        <dbReference type="EMBL" id="MBX69223.1"/>
    </source>
</evidence>
<dbReference type="AlphaFoldDB" id="A0A2P2QQH0"/>
<organism evidence="1">
    <name type="scientific">Rhizophora mucronata</name>
    <name type="common">Asiatic mangrove</name>
    <dbReference type="NCBI Taxonomy" id="61149"/>
    <lineage>
        <taxon>Eukaryota</taxon>
        <taxon>Viridiplantae</taxon>
        <taxon>Streptophyta</taxon>
        <taxon>Embryophyta</taxon>
        <taxon>Tracheophyta</taxon>
        <taxon>Spermatophyta</taxon>
        <taxon>Magnoliopsida</taxon>
        <taxon>eudicotyledons</taxon>
        <taxon>Gunneridae</taxon>
        <taxon>Pentapetalae</taxon>
        <taxon>rosids</taxon>
        <taxon>fabids</taxon>
        <taxon>Malpighiales</taxon>
        <taxon>Rhizophoraceae</taxon>
        <taxon>Rhizophora</taxon>
    </lineage>
</organism>
<sequence length="40" mass="4596">MCYDVCIGTLLCVCQAQDKKKTHLVTLNFKRQIPSNLELQ</sequence>
<name>A0A2P2QQH0_RHIMU</name>
<proteinExistence type="predicted"/>
<dbReference type="EMBL" id="GGEC01088739">
    <property type="protein sequence ID" value="MBX69223.1"/>
    <property type="molecule type" value="Transcribed_RNA"/>
</dbReference>
<reference evidence="1" key="1">
    <citation type="submission" date="2018-02" db="EMBL/GenBank/DDBJ databases">
        <title>Rhizophora mucronata_Transcriptome.</title>
        <authorList>
            <person name="Meera S.P."/>
            <person name="Sreeshan A."/>
            <person name="Augustine A."/>
        </authorList>
    </citation>
    <scope>NUCLEOTIDE SEQUENCE</scope>
    <source>
        <tissue evidence="1">Leaf</tissue>
    </source>
</reference>
<accession>A0A2P2QQH0</accession>